<proteinExistence type="predicted"/>
<feature type="compositionally biased region" description="Basic residues" evidence="5">
    <location>
        <begin position="13"/>
        <end position="27"/>
    </location>
</feature>
<organism evidence="6 7">
    <name type="scientific">Perilla frutescens var. hirtella</name>
    <name type="common">Perilla citriodora</name>
    <name type="synonym">Perilla setoyensis</name>
    <dbReference type="NCBI Taxonomy" id="608512"/>
    <lineage>
        <taxon>Eukaryota</taxon>
        <taxon>Viridiplantae</taxon>
        <taxon>Streptophyta</taxon>
        <taxon>Embryophyta</taxon>
        <taxon>Tracheophyta</taxon>
        <taxon>Spermatophyta</taxon>
        <taxon>Magnoliopsida</taxon>
        <taxon>eudicotyledons</taxon>
        <taxon>Gunneridae</taxon>
        <taxon>Pentapetalae</taxon>
        <taxon>asterids</taxon>
        <taxon>lamiids</taxon>
        <taxon>Lamiales</taxon>
        <taxon>Lamiaceae</taxon>
        <taxon>Nepetoideae</taxon>
        <taxon>Elsholtzieae</taxon>
        <taxon>Perilla</taxon>
    </lineage>
</organism>
<feature type="compositionally biased region" description="Basic and acidic residues" evidence="5">
    <location>
        <begin position="33"/>
        <end position="53"/>
    </location>
</feature>
<dbReference type="PANTHER" id="PTHR13408:SF0">
    <property type="entry name" value="DNA-DIRECTED RNA POLYMERASE III SUBUNIT RPC4"/>
    <property type="match status" value="1"/>
</dbReference>
<keyword evidence="2" id="KW-0240">DNA-directed RNA polymerase</keyword>
<evidence type="ECO:0000256" key="1">
    <source>
        <dbReference type="ARBA" id="ARBA00004123"/>
    </source>
</evidence>
<dbReference type="PANTHER" id="PTHR13408">
    <property type="entry name" value="DNA-DIRECTED RNA POLYMERASE III"/>
    <property type="match status" value="1"/>
</dbReference>
<evidence type="ECO:0000313" key="6">
    <source>
        <dbReference type="EMBL" id="KAH6828529.1"/>
    </source>
</evidence>
<keyword evidence="3" id="KW-0804">Transcription</keyword>
<keyword evidence="7" id="KW-1185">Reference proteome</keyword>
<dbReference type="AlphaFoldDB" id="A0AAD4J7R3"/>
<evidence type="ECO:0000313" key="7">
    <source>
        <dbReference type="Proteomes" id="UP001190926"/>
    </source>
</evidence>
<dbReference type="GO" id="GO:0042797">
    <property type="term" value="P:tRNA transcription by RNA polymerase III"/>
    <property type="evidence" value="ECO:0007669"/>
    <property type="project" value="TreeGrafter"/>
</dbReference>
<dbReference type="Proteomes" id="UP001190926">
    <property type="component" value="Unassembled WGS sequence"/>
</dbReference>
<comment type="subcellular location">
    <subcellularLocation>
        <location evidence="1">Nucleus</location>
    </subcellularLocation>
</comment>
<name>A0AAD4J7R3_PERFH</name>
<reference evidence="6 7" key="1">
    <citation type="journal article" date="2021" name="Nat. Commun.">
        <title>Incipient diploidization of the medicinal plant Perilla within 10,000 years.</title>
        <authorList>
            <person name="Zhang Y."/>
            <person name="Shen Q."/>
            <person name="Leng L."/>
            <person name="Zhang D."/>
            <person name="Chen S."/>
            <person name="Shi Y."/>
            <person name="Ning Z."/>
            <person name="Chen S."/>
        </authorList>
    </citation>
    <scope>NUCLEOTIDE SEQUENCE [LARGE SCALE GENOMIC DNA]</scope>
    <source>
        <strain evidence="7">cv. PC099</strain>
    </source>
</reference>
<feature type="region of interest" description="Disordered" evidence="5">
    <location>
        <begin position="1"/>
        <end position="65"/>
    </location>
</feature>
<dbReference type="InterPro" id="IPR007811">
    <property type="entry name" value="RPC4"/>
</dbReference>
<dbReference type="Pfam" id="PF05132">
    <property type="entry name" value="RNA_pol_Rpc4"/>
    <property type="match status" value="1"/>
</dbReference>
<dbReference type="GO" id="GO:0005666">
    <property type="term" value="C:RNA polymerase III complex"/>
    <property type="evidence" value="ECO:0007669"/>
    <property type="project" value="InterPro"/>
</dbReference>
<evidence type="ECO:0000256" key="5">
    <source>
        <dbReference type="SAM" id="MobiDB-lite"/>
    </source>
</evidence>
<protein>
    <recommendedName>
        <fullName evidence="8">DNA-directed RNA polymerase III subunit RPC4</fullName>
    </recommendedName>
</protein>
<gene>
    <name evidence="6" type="ORF">C2S53_013777</name>
</gene>
<evidence type="ECO:0000256" key="2">
    <source>
        <dbReference type="ARBA" id="ARBA00022478"/>
    </source>
</evidence>
<evidence type="ECO:0000256" key="4">
    <source>
        <dbReference type="ARBA" id="ARBA00023242"/>
    </source>
</evidence>
<evidence type="ECO:0008006" key="8">
    <source>
        <dbReference type="Google" id="ProtNLM"/>
    </source>
</evidence>
<evidence type="ECO:0000256" key="3">
    <source>
        <dbReference type="ARBA" id="ARBA00023163"/>
    </source>
</evidence>
<dbReference type="EMBL" id="SDAM02000122">
    <property type="protein sequence ID" value="KAH6828529.1"/>
    <property type="molecule type" value="Genomic_DNA"/>
</dbReference>
<keyword evidence="4" id="KW-0539">Nucleus</keyword>
<accession>A0AAD4J7R3</accession>
<sequence length="287" mass="31806">MDPLGNSTDKAPRKMRFKPKPPPKRERKPVLPKAKDENDVDEAKAEHLLRRYNETTSKVRPKIEKKAKPVQVAFGIGGSSRFLKSYGNIKNEAASSDGVIGQRVGKEYKEPWDYYTNYPVMLPMRRPYSGNPELLDEEEFGEDPVRSESVENVTKAAEELGLLATDEGQEKNMFFLQLPEMLPAIAQSADPQVPESSNGSEKSQKLCKLESLQEGLIGKMLVYKSGAVKLKLGDAIYDVSAGLNCLFAQDVVAVNAEMKYCCNLGELSKRAVATPDIDGMLEAMSEL</sequence>
<comment type="caution">
    <text evidence="6">The sequence shown here is derived from an EMBL/GenBank/DDBJ whole genome shotgun (WGS) entry which is preliminary data.</text>
</comment>
<dbReference type="GO" id="GO:0003677">
    <property type="term" value="F:DNA binding"/>
    <property type="evidence" value="ECO:0007669"/>
    <property type="project" value="InterPro"/>
</dbReference>